<dbReference type="Gene3D" id="3.40.50.2000">
    <property type="entry name" value="Glycogen Phosphorylase B"/>
    <property type="match status" value="2"/>
</dbReference>
<dbReference type="PANTHER" id="PTHR48047:SF189">
    <property type="entry name" value="UDP-GLYCOSYLTRANSFERASE 89B1"/>
    <property type="match status" value="1"/>
</dbReference>
<comment type="similarity">
    <text evidence="1">Belongs to the UDP-glycosyltransferase family.</text>
</comment>
<dbReference type="Gramene" id="OB04G34570.1">
    <property type="protein sequence ID" value="OB04G34570.1"/>
    <property type="gene ID" value="OB04G34570"/>
</dbReference>
<dbReference type="Proteomes" id="UP000006038">
    <property type="component" value="Chromosome 4"/>
</dbReference>
<keyword evidence="3" id="KW-1185">Reference proteome</keyword>
<proteinExistence type="inferred from homology"/>
<evidence type="ECO:0000313" key="2">
    <source>
        <dbReference type="EnsemblPlants" id="OB04G34570.1"/>
    </source>
</evidence>
<organism evidence="2">
    <name type="scientific">Oryza brachyantha</name>
    <name type="common">malo sina</name>
    <dbReference type="NCBI Taxonomy" id="4533"/>
    <lineage>
        <taxon>Eukaryota</taxon>
        <taxon>Viridiplantae</taxon>
        <taxon>Streptophyta</taxon>
        <taxon>Embryophyta</taxon>
        <taxon>Tracheophyta</taxon>
        <taxon>Spermatophyta</taxon>
        <taxon>Magnoliopsida</taxon>
        <taxon>Liliopsida</taxon>
        <taxon>Poales</taxon>
        <taxon>Poaceae</taxon>
        <taxon>BOP clade</taxon>
        <taxon>Oryzoideae</taxon>
        <taxon>Oryzeae</taxon>
        <taxon>Oryzinae</taxon>
        <taxon>Oryza</taxon>
    </lineage>
</organism>
<dbReference type="STRING" id="4533.J3M232"/>
<evidence type="ECO:0000313" key="3">
    <source>
        <dbReference type="Proteomes" id="UP000006038"/>
    </source>
</evidence>
<dbReference type="OMA" id="TRRWGIN"/>
<reference evidence="2" key="1">
    <citation type="journal article" date="2013" name="Nat. Commun.">
        <title>Whole-genome sequencing of Oryza brachyantha reveals mechanisms underlying Oryza genome evolution.</title>
        <authorList>
            <person name="Chen J."/>
            <person name="Huang Q."/>
            <person name="Gao D."/>
            <person name="Wang J."/>
            <person name="Lang Y."/>
            <person name="Liu T."/>
            <person name="Li B."/>
            <person name="Bai Z."/>
            <person name="Luis Goicoechea J."/>
            <person name="Liang C."/>
            <person name="Chen C."/>
            <person name="Zhang W."/>
            <person name="Sun S."/>
            <person name="Liao Y."/>
            <person name="Zhang X."/>
            <person name="Yang L."/>
            <person name="Song C."/>
            <person name="Wang M."/>
            <person name="Shi J."/>
            <person name="Liu G."/>
            <person name="Liu J."/>
            <person name="Zhou H."/>
            <person name="Zhou W."/>
            <person name="Yu Q."/>
            <person name="An N."/>
            <person name="Chen Y."/>
            <person name="Cai Q."/>
            <person name="Wang B."/>
            <person name="Liu B."/>
            <person name="Min J."/>
            <person name="Huang Y."/>
            <person name="Wu H."/>
            <person name="Li Z."/>
            <person name="Zhang Y."/>
            <person name="Yin Y."/>
            <person name="Song W."/>
            <person name="Jiang J."/>
            <person name="Jackson S.A."/>
            <person name="Wing R.A."/>
            <person name="Wang J."/>
            <person name="Chen M."/>
        </authorList>
    </citation>
    <scope>NUCLEOTIDE SEQUENCE [LARGE SCALE GENOMIC DNA]</scope>
    <source>
        <strain evidence="2">cv. IRGC 101232</strain>
    </source>
</reference>
<dbReference type="AlphaFoldDB" id="J3M232"/>
<dbReference type="PANTHER" id="PTHR48047">
    <property type="entry name" value="GLYCOSYLTRANSFERASE"/>
    <property type="match status" value="1"/>
</dbReference>
<dbReference type="SUPFAM" id="SSF53756">
    <property type="entry name" value="UDP-Glycosyltransferase/glycogen phosphorylase"/>
    <property type="match status" value="1"/>
</dbReference>
<dbReference type="EnsemblPlants" id="OB04G34570.1">
    <property type="protein sequence ID" value="OB04G34570.1"/>
    <property type="gene ID" value="OB04G34570"/>
</dbReference>
<protein>
    <submittedName>
        <fullName evidence="2">Uncharacterized protein</fullName>
    </submittedName>
</protein>
<dbReference type="HOGENOM" id="CLU_1368074_0_0_1"/>
<sequence length="200" mass="22039">MAYKAYVEGLLEEQIGKSLKQNFLWNLESWGFVSNTFRALEGRYLDAPLKDLGFKRVWAVGPVAPETDAAGVRGGEAAIAAGNLSAWLDAFPEGSVVYVCFGSHAVLTPSVAAALAEALERSAVPFVWVVNAASGDCMVPEGFEARQRWRSAGWWSAGGRRRWRRCGTRRWGINLSEKALTRIEGDLLILNPRPTEDLRI</sequence>
<dbReference type="eggNOG" id="KOG1192">
    <property type="taxonomic scope" value="Eukaryota"/>
</dbReference>
<name>J3M232_ORYBR</name>
<evidence type="ECO:0000256" key="1">
    <source>
        <dbReference type="ARBA" id="ARBA00009995"/>
    </source>
</evidence>
<reference evidence="2" key="2">
    <citation type="submission" date="2013-04" db="UniProtKB">
        <authorList>
            <consortium name="EnsemblPlants"/>
        </authorList>
    </citation>
    <scope>IDENTIFICATION</scope>
</reference>
<dbReference type="GO" id="GO:0035251">
    <property type="term" value="F:UDP-glucosyltransferase activity"/>
    <property type="evidence" value="ECO:0007669"/>
    <property type="project" value="TreeGrafter"/>
</dbReference>
<accession>J3M232</accession>